<keyword evidence="1" id="KW-0472">Membrane</keyword>
<comment type="caution">
    <text evidence="2">The sequence shown here is derived from an EMBL/GenBank/DDBJ whole genome shotgun (WGS) entry which is preliminary data.</text>
</comment>
<evidence type="ECO:0000313" key="2">
    <source>
        <dbReference type="EMBL" id="MFC4714155.1"/>
    </source>
</evidence>
<keyword evidence="3" id="KW-1185">Reference proteome</keyword>
<dbReference type="RefSeq" id="WP_377279882.1">
    <property type="nucleotide sequence ID" value="NZ_JBHSGL010000015.1"/>
</dbReference>
<keyword evidence="1" id="KW-0812">Transmembrane</keyword>
<reference evidence="3" key="1">
    <citation type="journal article" date="2019" name="Int. J. Syst. Evol. Microbiol.">
        <title>The Global Catalogue of Microorganisms (GCM) 10K type strain sequencing project: providing services to taxonomists for standard genome sequencing and annotation.</title>
        <authorList>
            <consortium name="The Broad Institute Genomics Platform"/>
            <consortium name="The Broad Institute Genome Sequencing Center for Infectious Disease"/>
            <person name="Wu L."/>
            <person name="Ma J."/>
        </authorList>
    </citation>
    <scope>NUCLEOTIDE SEQUENCE [LARGE SCALE GENOMIC DNA]</scope>
    <source>
        <strain evidence="3">CGMCC 1.12151</strain>
    </source>
</reference>
<dbReference type="Proteomes" id="UP001595932">
    <property type="component" value="Unassembled WGS sequence"/>
</dbReference>
<evidence type="ECO:0008006" key="4">
    <source>
        <dbReference type="Google" id="ProtNLM"/>
    </source>
</evidence>
<evidence type="ECO:0000313" key="3">
    <source>
        <dbReference type="Proteomes" id="UP001595932"/>
    </source>
</evidence>
<proteinExistence type="predicted"/>
<accession>A0ABV9MH67</accession>
<sequence length="76" mass="8586">MDLLLWVTIGFISIGFVVLISMKKGMENKLAFITENGESEESSKDAKSMVRWIYGVTLWGVISMALVVWSFHHYSG</sequence>
<feature type="transmembrane region" description="Helical" evidence="1">
    <location>
        <begin position="6"/>
        <end position="22"/>
    </location>
</feature>
<dbReference type="EMBL" id="JBHSGL010000015">
    <property type="protein sequence ID" value="MFC4714155.1"/>
    <property type="molecule type" value="Genomic_DNA"/>
</dbReference>
<gene>
    <name evidence="2" type="ORF">ACFO5U_15000</name>
</gene>
<organism evidence="2 3">
    <name type="scientific">Planococcus dechangensis</name>
    <dbReference type="NCBI Taxonomy" id="1176255"/>
    <lineage>
        <taxon>Bacteria</taxon>
        <taxon>Bacillati</taxon>
        <taxon>Bacillota</taxon>
        <taxon>Bacilli</taxon>
        <taxon>Bacillales</taxon>
        <taxon>Caryophanaceae</taxon>
        <taxon>Planococcus</taxon>
    </lineage>
</organism>
<feature type="transmembrane region" description="Helical" evidence="1">
    <location>
        <begin position="52"/>
        <end position="71"/>
    </location>
</feature>
<protein>
    <recommendedName>
        <fullName evidence="4">Cytochrome c oxidase subunit II</fullName>
    </recommendedName>
</protein>
<evidence type="ECO:0000256" key="1">
    <source>
        <dbReference type="SAM" id="Phobius"/>
    </source>
</evidence>
<keyword evidence="1" id="KW-1133">Transmembrane helix</keyword>
<name>A0ABV9MH67_9BACL</name>